<comment type="caution">
    <text evidence="1">The sequence shown here is derived from an EMBL/GenBank/DDBJ whole genome shotgun (WGS) entry which is preliminary data.</text>
</comment>
<evidence type="ECO:0000313" key="1">
    <source>
        <dbReference type="EMBL" id="CAH3173425.1"/>
    </source>
</evidence>
<gene>
    <name evidence="1" type="ORF">PLOB_00014092</name>
</gene>
<name>A0ABN8R334_9CNID</name>
<proteinExistence type="predicted"/>
<organism evidence="1 2">
    <name type="scientific">Porites lobata</name>
    <dbReference type="NCBI Taxonomy" id="104759"/>
    <lineage>
        <taxon>Eukaryota</taxon>
        <taxon>Metazoa</taxon>
        <taxon>Cnidaria</taxon>
        <taxon>Anthozoa</taxon>
        <taxon>Hexacorallia</taxon>
        <taxon>Scleractinia</taxon>
        <taxon>Fungiina</taxon>
        <taxon>Poritidae</taxon>
        <taxon>Porites</taxon>
    </lineage>
</organism>
<dbReference type="Proteomes" id="UP001159405">
    <property type="component" value="Unassembled WGS sequence"/>
</dbReference>
<reference evidence="1 2" key="1">
    <citation type="submission" date="2022-05" db="EMBL/GenBank/DDBJ databases">
        <authorList>
            <consortium name="Genoscope - CEA"/>
            <person name="William W."/>
        </authorList>
    </citation>
    <scope>NUCLEOTIDE SEQUENCE [LARGE SCALE GENOMIC DNA]</scope>
</reference>
<sequence length="259" mass="29875">MHSFMNDDSVPFERALFILRKKLFPFMHDPPPWLSDKPEETEDVMKSLMAIYFGRKKTEDLKHHPSDPENFSDTLYQPEKDANGDRIHHCEDHNHLLKRIVSRLREGLIPGIDSRYLRDALHDPATGLTYEALTGKNKQSVPDCERLIGPGVISFLERKGHTSGASIIRLIHNWHKAVDGRGLSEEQRSTYCRDMKEWLLSDWMPWYSPQPDFSTIDVNRPIKGICGFTQETIVGLVANLESRELQNARRERSPLSISN</sequence>
<dbReference type="EMBL" id="CALNXK010000181">
    <property type="protein sequence ID" value="CAH3173425.1"/>
    <property type="molecule type" value="Genomic_DNA"/>
</dbReference>
<keyword evidence="2" id="KW-1185">Reference proteome</keyword>
<accession>A0ABN8R334</accession>
<protein>
    <submittedName>
        <fullName evidence="1">Uncharacterized protein</fullName>
    </submittedName>
</protein>
<evidence type="ECO:0000313" key="2">
    <source>
        <dbReference type="Proteomes" id="UP001159405"/>
    </source>
</evidence>